<organism evidence="2 3">
    <name type="scientific">Panicum virgatum</name>
    <name type="common">Blackwell switchgrass</name>
    <dbReference type="NCBI Taxonomy" id="38727"/>
    <lineage>
        <taxon>Eukaryota</taxon>
        <taxon>Viridiplantae</taxon>
        <taxon>Streptophyta</taxon>
        <taxon>Embryophyta</taxon>
        <taxon>Tracheophyta</taxon>
        <taxon>Spermatophyta</taxon>
        <taxon>Magnoliopsida</taxon>
        <taxon>Liliopsida</taxon>
        <taxon>Poales</taxon>
        <taxon>Poaceae</taxon>
        <taxon>PACMAD clade</taxon>
        <taxon>Panicoideae</taxon>
        <taxon>Panicodae</taxon>
        <taxon>Paniceae</taxon>
        <taxon>Panicinae</taxon>
        <taxon>Panicum</taxon>
        <taxon>Panicum sect. Hiantes</taxon>
    </lineage>
</organism>
<dbReference type="GO" id="GO:0031047">
    <property type="term" value="P:regulatory ncRNA-mediated gene silencing"/>
    <property type="evidence" value="ECO:0007669"/>
    <property type="project" value="InterPro"/>
</dbReference>
<protein>
    <recommendedName>
        <fullName evidence="1">Zinc finger-XS domain-containing protein</fullName>
    </recommendedName>
</protein>
<evidence type="ECO:0000259" key="1">
    <source>
        <dbReference type="Pfam" id="PF03470"/>
    </source>
</evidence>
<dbReference type="EMBL" id="CM029050">
    <property type="protein sequence ID" value="KAG2565532.1"/>
    <property type="molecule type" value="Genomic_DNA"/>
</dbReference>
<sequence length="126" mass="14463">MACDANRAAANFHVPPPQWAVYVDPYDLYDMDEVDEEEMEEMKKVSFAWLQNQGYTHVLRHGRSVCPYCNLAHRQWGFCDILQHASGIGCSGRVTMESRGRHHALEEYLCTDPHFAAFRRALGMAE</sequence>
<evidence type="ECO:0000313" key="3">
    <source>
        <dbReference type="Proteomes" id="UP000823388"/>
    </source>
</evidence>
<comment type="caution">
    <text evidence="2">The sequence shown here is derived from an EMBL/GenBank/DDBJ whole genome shotgun (WGS) entry which is preliminary data.</text>
</comment>
<gene>
    <name evidence="2" type="ORF">PVAP13_7NG136004</name>
</gene>
<keyword evidence="3" id="KW-1185">Reference proteome</keyword>
<dbReference type="Proteomes" id="UP000823388">
    <property type="component" value="Chromosome 7N"/>
</dbReference>
<accession>A0A8T0PYU8</accession>
<feature type="domain" description="Zinc finger-XS" evidence="1">
    <location>
        <begin position="66"/>
        <end position="105"/>
    </location>
</feature>
<dbReference type="AlphaFoldDB" id="A0A8T0PYU8"/>
<dbReference type="Pfam" id="PF03470">
    <property type="entry name" value="zf-XS"/>
    <property type="match status" value="1"/>
</dbReference>
<name>A0A8T0PYU8_PANVG</name>
<evidence type="ECO:0000313" key="2">
    <source>
        <dbReference type="EMBL" id="KAG2565532.1"/>
    </source>
</evidence>
<dbReference type="InterPro" id="IPR005381">
    <property type="entry name" value="Znf-XS_domain"/>
</dbReference>
<proteinExistence type="predicted"/>
<reference evidence="2" key="1">
    <citation type="submission" date="2020-05" db="EMBL/GenBank/DDBJ databases">
        <title>WGS assembly of Panicum virgatum.</title>
        <authorList>
            <person name="Lovell J.T."/>
            <person name="Jenkins J."/>
            <person name="Shu S."/>
            <person name="Juenger T.E."/>
            <person name="Schmutz J."/>
        </authorList>
    </citation>
    <scope>NUCLEOTIDE SEQUENCE</scope>
    <source>
        <strain evidence="2">AP13</strain>
    </source>
</reference>